<name>A0A9W6X907_9STRA</name>
<feature type="compositionally biased region" description="Polar residues" evidence="1">
    <location>
        <begin position="423"/>
        <end position="434"/>
    </location>
</feature>
<feature type="transmembrane region" description="Helical" evidence="2">
    <location>
        <begin position="114"/>
        <end position="134"/>
    </location>
</feature>
<protein>
    <submittedName>
        <fullName evidence="3">Unnamed protein product</fullName>
    </submittedName>
</protein>
<evidence type="ECO:0000313" key="3">
    <source>
        <dbReference type="EMBL" id="GMF33893.1"/>
    </source>
</evidence>
<reference evidence="3" key="1">
    <citation type="submission" date="2023-04" db="EMBL/GenBank/DDBJ databases">
        <title>Phytophthora lilii NBRC 32176.</title>
        <authorList>
            <person name="Ichikawa N."/>
            <person name="Sato H."/>
            <person name="Tonouchi N."/>
        </authorList>
    </citation>
    <scope>NUCLEOTIDE SEQUENCE</scope>
    <source>
        <strain evidence="3">NBRC 32176</strain>
    </source>
</reference>
<evidence type="ECO:0000256" key="1">
    <source>
        <dbReference type="SAM" id="MobiDB-lite"/>
    </source>
</evidence>
<dbReference type="OrthoDB" id="166297at2759"/>
<proteinExistence type="predicted"/>
<keyword evidence="2" id="KW-0472">Membrane</keyword>
<feature type="region of interest" description="Disordered" evidence="1">
    <location>
        <begin position="406"/>
        <end position="436"/>
    </location>
</feature>
<dbReference type="Proteomes" id="UP001165083">
    <property type="component" value="Unassembled WGS sequence"/>
</dbReference>
<keyword evidence="2" id="KW-1133">Transmembrane helix</keyword>
<dbReference type="EMBL" id="BSXW01001123">
    <property type="protein sequence ID" value="GMF33893.1"/>
    <property type="molecule type" value="Genomic_DNA"/>
</dbReference>
<organism evidence="3 4">
    <name type="scientific">Phytophthora lilii</name>
    <dbReference type="NCBI Taxonomy" id="2077276"/>
    <lineage>
        <taxon>Eukaryota</taxon>
        <taxon>Sar</taxon>
        <taxon>Stramenopiles</taxon>
        <taxon>Oomycota</taxon>
        <taxon>Peronosporomycetes</taxon>
        <taxon>Peronosporales</taxon>
        <taxon>Peronosporaceae</taxon>
        <taxon>Phytophthora</taxon>
    </lineage>
</organism>
<feature type="transmembrane region" description="Helical" evidence="2">
    <location>
        <begin position="76"/>
        <end position="102"/>
    </location>
</feature>
<evidence type="ECO:0000313" key="4">
    <source>
        <dbReference type="Proteomes" id="UP001165083"/>
    </source>
</evidence>
<comment type="caution">
    <text evidence="3">The sequence shown here is derived from an EMBL/GenBank/DDBJ whole genome shotgun (WGS) entry which is preliminary data.</text>
</comment>
<dbReference type="AlphaFoldDB" id="A0A9W6X907"/>
<evidence type="ECO:0000256" key="2">
    <source>
        <dbReference type="SAM" id="Phobius"/>
    </source>
</evidence>
<gene>
    <name evidence="3" type="ORF">Plil01_001444100</name>
</gene>
<keyword evidence="2" id="KW-0812">Transmembrane</keyword>
<keyword evidence="4" id="KW-1185">Reference proteome</keyword>
<feature type="region of interest" description="Disordered" evidence="1">
    <location>
        <begin position="337"/>
        <end position="381"/>
    </location>
</feature>
<accession>A0A9W6X907</accession>
<feature type="region of interest" description="Disordered" evidence="1">
    <location>
        <begin position="159"/>
        <end position="190"/>
    </location>
</feature>
<sequence length="510" mass="54124">MAPPKAEKTVHGVAPAQAAAGQDANGITTGRWSSPIVPEEPESCVASNLSVEACCPCAPLAQIEVRLGRASYAGALAGYAAAFALLAAAVTALWLLVALWIYSPAYRDGTSVAARVLLLLAALLLAALPALLLVHRISSLRAAVRERFDIPGSIVETARPRGRRRRAPSARCGGTSRSTGPSAAPSARCRPTSCRAGELSRQQYTLLPSSSVSPAALLGVMRLDGVLPTALEALQQRRDSTRKLQEIDELLRDDADEVPVAAASSAAKSGCSFGSGRTGTKSARYWRSMSASAPGPGAYAVSNADSLIKPNAGGGGALGLRSSVCCRFQPCECKKPRHEQEEAVVSESDINRQDTKQPRRPSPSLVAYSRPASSEPDFESLEQQRRIAAVQAAKQRWKHLGSQTTPNYRWTERRNGAGGALSMSRSTSRDGTGNSAAKARLRKLLSADKKSHKCEAEDLRLAKTAKTAASAAAFHVRTIPGPAVDMKRLLGRDAVRCKRKNQRVVMAFGK</sequence>